<reference evidence="3" key="1">
    <citation type="submission" date="2023-04" db="EMBL/GenBank/DDBJ databases">
        <title>Chromosome-level genome of Chaenocephalus aceratus.</title>
        <authorList>
            <person name="Park H."/>
        </authorList>
    </citation>
    <scope>NUCLEOTIDE SEQUENCE</scope>
    <source>
        <strain evidence="3">DE</strain>
        <tissue evidence="3">Muscle</tissue>
    </source>
</reference>
<feature type="domain" description="Little elongation complex subunit 2 C-terminal" evidence="2">
    <location>
        <begin position="405"/>
        <end position="613"/>
    </location>
</feature>
<feature type="compositionally biased region" description="Polar residues" evidence="1">
    <location>
        <begin position="362"/>
        <end position="386"/>
    </location>
</feature>
<feature type="region of interest" description="Disordered" evidence="1">
    <location>
        <begin position="141"/>
        <end position="305"/>
    </location>
</feature>
<feature type="compositionally biased region" description="Polar residues" evidence="1">
    <location>
        <begin position="278"/>
        <end position="288"/>
    </location>
</feature>
<dbReference type="GO" id="GO:0008023">
    <property type="term" value="C:transcription elongation factor complex"/>
    <property type="evidence" value="ECO:0007669"/>
    <property type="project" value="InterPro"/>
</dbReference>
<sequence>MHATISGDVNASSLCARYEPHVCLTRDALVRLLDNHGPDFAEQWELPVWIKLNPGEGNRQKKTVYIDSPLLKTEMTVKERSHVFHEESLKLSIKKNGSKNVFHLMTELREDEQQLSETRNVVSGENSGLDFEVDLTDLETFGDTKPIKTPKMPKKNYEQDACVESTKASSSASVTNTKRSSERPANTTSSSQEEMDTSVAGEDDPVTEERNQPAGNEAIAPKTEDMRPDSAQECNEDPPFMGDSDEDQLVIDDSIVSPAQTHTTQCKPTPLSADARSHSLNSECSSPEKTTKQKQQSKKAKVSGDQLGDILRMQTAMFNCASDTAKSSTVSQEMSSPARGVGPSVHSYPTSLVKPCVSSYLERNNNQDGESGTASHESAPGANSTNTKHKKLLSGDLQAGAEDEQDYVAPEEGNLLYKLYSLQDLLLMVRSSVSLTHSRRVGHNNQNQHVPVHILPKLEYQLSYGVECLNSSEACQLWTETLLHSSTVPCIAHINALTSKVALLTKLPDNWKPNISCGFKPSKSLNILHHLLKKLTGLEEGQYLIAHKAGEPFVTLLKVANGKVSRGAYNLQQVHSSVPQPPTSGLVPWIPVDPSVVLPFHQKHGRVPCTFPPKSFVQTAKDGSSQSQYNNHGAGQAKNKPNAVGKLKEQQKKRAARRNKYIKNLFKKSF</sequence>
<feature type="region of interest" description="Disordered" evidence="1">
    <location>
        <begin position="618"/>
        <end position="658"/>
    </location>
</feature>
<keyword evidence="4" id="KW-1185">Reference proteome</keyword>
<feature type="compositionally biased region" description="Polar residues" evidence="1">
    <location>
        <begin position="618"/>
        <end position="633"/>
    </location>
</feature>
<feature type="compositionally biased region" description="Polar residues" evidence="1">
    <location>
        <begin position="257"/>
        <end position="267"/>
    </location>
</feature>
<dbReference type="Proteomes" id="UP001228049">
    <property type="component" value="Unassembled WGS sequence"/>
</dbReference>
<evidence type="ECO:0000313" key="4">
    <source>
        <dbReference type="Proteomes" id="UP001228049"/>
    </source>
</evidence>
<dbReference type="PANTHER" id="PTHR14633:SF3">
    <property type="entry name" value="LITTLE ELONGATION COMPLEX SUBUNIT 2"/>
    <property type="match status" value="1"/>
</dbReference>
<name>A0AAD9BRN5_DISEL</name>
<comment type="caution">
    <text evidence="3">The sequence shown here is derived from an EMBL/GenBank/DDBJ whole genome shotgun (WGS) entry which is preliminary data.</text>
</comment>
<feature type="compositionally biased region" description="Polar residues" evidence="1">
    <location>
        <begin position="166"/>
        <end position="192"/>
    </location>
</feature>
<dbReference type="Pfam" id="PF10505">
    <property type="entry name" value="NARG2_C"/>
    <property type="match status" value="1"/>
</dbReference>
<feature type="compositionally biased region" description="Acidic residues" evidence="1">
    <location>
        <begin position="193"/>
        <end position="206"/>
    </location>
</feature>
<dbReference type="EMBL" id="JASDAP010000018">
    <property type="protein sequence ID" value="KAK1887698.1"/>
    <property type="molecule type" value="Genomic_DNA"/>
</dbReference>
<evidence type="ECO:0000259" key="2">
    <source>
        <dbReference type="Pfam" id="PF10505"/>
    </source>
</evidence>
<dbReference type="PANTHER" id="PTHR14633">
    <property type="entry name" value="LITTLE ELONGATION COMPLEX SUBUNIT 2"/>
    <property type="match status" value="1"/>
</dbReference>
<dbReference type="InterPro" id="IPR019535">
    <property type="entry name" value="ICE2_C"/>
</dbReference>
<evidence type="ECO:0000256" key="1">
    <source>
        <dbReference type="SAM" id="MobiDB-lite"/>
    </source>
</evidence>
<evidence type="ECO:0000313" key="3">
    <source>
        <dbReference type="EMBL" id="KAK1887698.1"/>
    </source>
</evidence>
<dbReference type="GO" id="GO:0045945">
    <property type="term" value="P:positive regulation of transcription by RNA polymerase III"/>
    <property type="evidence" value="ECO:0007669"/>
    <property type="project" value="TreeGrafter"/>
</dbReference>
<accession>A0AAD9BRN5</accession>
<dbReference type="GO" id="GO:0042795">
    <property type="term" value="P:snRNA transcription by RNA polymerase II"/>
    <property type="evidence" value="ECO:0007669"/>
    <property type="project" value="TreeGrafter"/>
</dbReference>
<organism evidence="3 4">
    <name type="scientific">Dissostichus eleginoides</name>
    <name type="common">Patagonian toothfish</name>
    <name type="synonym">Dissostichus amissus</name>
    <dbReference type="NCBI Taxonomy" id="100907"/>
    <lineage>
        <taxon>Eukaryota</taxon>
        <taxon>Metazoa</taxon>
        <taxon>Chordata</taxon>
        <taxon>Craniata</taxon>
        <taxon>Vertebrata</taxon>
        <taxon>Euteleostomi</taxon>
        <taxon>Actinopterygii</taxon>
        <taxon>Neopterygii</taxon>
        <taxon>Teleostei</taxon>
        <taxon>Neoteleostei</taxon>
        <taxon>Acanthomorphata</taxon>
        <taxon>Eupercaria</taxon>
        <taxon>Perciformes</taxon>
        <taxon>Notothenioidei</taxon>
        <taxon>Nototheniidae</taxon>
        <taxon>Dissostichus</taxon>
    </lineage>
</organism>
<feature type="region of interest" description="Disordered" evidence="1">
    <location>
        <begin position="362"/>
        <end position="388"/>
    </location>
</feature>
<dbReference type="GO" id="GO:0042796">
    <property type="term" value="P:snRNA transcription by RNA polymerase III"/>
    <property type="evidence" value="ECO:0007669"/>
    <property type="project" value="TreeGrafter"/>
</dbReference>
<protein>
    <submittedName>
        <fullName evidence="3">Little elongation complex subunit 2</fullName>
    </submittedName>
</protein>
<dbReference type="AlphaFoldDB" id="A0AAD9BRN5"/>
<proteinExistence type="predicted"/>
<gene>
    <name evidence="3" type="ORF">KUDE01_028486</name>
</gene>